<dbReference type="SUPFAM" id="SSF46689">
    <property type="entry name" value="Homeodomain-like"/>
    <property type="match status" value="1"/>
</dbReference>
<reference evidence="4 5" key="1">
    <citation type="submission" date="2021-11" db="EMBL/GenBank/DDBJ databases">
        <title>Draft genome sequence of Actinomycetospora sp. SF1 isolated from the rhizosphere soil.</title>
        <authorList>
            <person name="Duangmal K."/>
            <person name="Chantavorakit T."/>
        </authorList>
    </citation>
    <scope>NUCLEOTIDE SEQUENCE [LARGE SCALE GENOMIC DNA]</scope>
    <source>
        <strain evidence="4 5">TBRC 5722</strain>
    </source>
</reference>
<keyword evidence="2" id="KW-0804">Transcription</keyword>
<proteinExistence type="predicted"/>
<name>A0ABS8P0K4_9PSEU</name>
<organism evidence="4 5">
    <name type="scientific">Actinomycetospora endophytica</name>
    <dbReference type="NCBI Taxonomy" id="2291215"/>
    <lineage>
        <taxon>Bacteria</taxon>
        <taxon>Bacillati</taxon>
        <taxon>Actinomycetota</taxon>
        <taxon>Actinomycetes</taxon>
        <taxon>Pseudonocardiales</taxon>
        <taxon>Pseudonocardiaceae</taxon>
        <taxon>Actinomycetospora</taxon>
    </lineage>
</organism>
<sequence>MQRAHRDLQAADPTRGDRVATVAQRWGFAHLGRFSLDYRHRYGHSPSETLRS</sequence>
<evidence type="ECO:0000256" key="1">
    <source>
        <dbReference type="ARBA" id="ARBA00023015"/>
    </source>
</evidence>
<feature type="domain" description="HTH araC/xylS-type" evidence="3">
    <location>
        <begin position="1"/>
        <end position="52"/>
    </location>
</feature>
<evidence type="ECO:0000256" key="2">
    <source>
        <dbReference type="ARBA" id="ARBA00023163"/>
    </source>
</evidence>
<dbReference type="Proteomes" id="UP001199469">
    <property type="component" value="Unassembled WGS sequence"/>
</dbReference>
<dbReference type="Pfam" id="PF12833">
    <property type="entry name" value="HTH_18"/>
    <property type="match status" value="1"/>
</dbReference>
<gene>
    <name evidence="4" type="ORF">LQ327_00055</name>
</gene>
<dbReference type="InterPro" id="IPR009057">
    <property type="entry name" value="Homeodomain-like_sf"/>
</dbReference>
<dbReference type="Gene3D" id="1.10.10.60">
    <property type="entry name" value="Homeodomain-like"/>
    <property type="match status" value="1"/>
</dbReference>
<evidence type="ECO:0000313" key="4">
    <source>
        <dbReference type="EMBL" id="MCD2191783.1"/>
    </source>
</evidence>
<dbReference type="InterPro" id="IPR018060">
    <property type="entry name" value="HTH_AraC"/>
</dbReference>
<comment type="caution">
    <text evidence="4">The sequence shown here is derived from an EMBL/GenBank/DDBJ whole genome shotgun (WGS) entry which is preliminary data.</text>
</comment>
<protein>
    <submittedName>
        <fullName evidence="4">Helix-turn-helix domain-containing protein</fullName>
    </submittedName>
</protein>
<dbReference type="EMBL" id="JAJNDB010000001">
    <property type="protein sequence ID" value="MCD2191783.1"/>
    <property type="molecule type" value="Genomic_DNA"/>
</dbReference>
<dbReference type="PROSITE" id="PS01124">
    <property type="entry name" value="HTH_ARAC_FAMILY_2"/>
    <property type="match status" value="1"/>
</dbReference>
<evidence type="ECO:0000313" key="5">
    <source>
        <dbReference type="Proteomes" id="UP001199469"/>
    </source>
</evidence>
<keyword evidence="1" id="KW-0805">Transcription regulation</keyword>
<keyword evidence="5" id="KW-1185">Reference proteome</keyword>
<accession>A0ABS8P0K4</accession>
<evidence type="ECO:0000259" key="3">
    <source>
        <dbReference type="PROSITE" id="PS01124"/>
    </source>
</evidence>